<name>A0A170TFB9_9SYNE</name>
<evidence type="ECO:0000313" key="1">
    <source>
        <dbReference type="EMBL" id="CZB22392.1"/>
    </source>
</evidence>
<evidence type="ECO:0000313" key="2">
    <source>
        <dbReference type="Proteomes" id="UP000182631"/>
    </source>
</evidence>
<accession>A0A170TFB9</accession>
<dbReference type="Proteomes" id="UP000182631">
    <property type="component" value="Unassembled WGS sequence"/>
</dbReference>
<dbReference type="AlphaFoldDB" id="A0A170TFB9"/>
<sequence>MPNLISVERLARFYESDANVFSLVMIKYSIKGTDLEVADVLFTPIEFLDWECLTVGALGWGQIQIANSNNIRTLERNSRKEWMLQFCDVMMDFYPREIGKITERIHRFENVREYWEKQQDIWI</sequence>
<organism evidence="1 2">
    <name type="scientific">Candidatus Synechococcus spongiarum</name>
    <dbReference type="NCBI Taxonomy" id="431041"/>
    <lineage>
        <taxon>Bacteria</taxon>
        <taxon>Bacillati</taxon>
        <taxon>Cyanobacteriota</taxon>
        <taxon>Cyanophyceae</taxon>
        <taxon>Synechococcales</taxon>
        <taxon>Synechococcaceae</taxon>
        <taxon>Synechococcus</taxon>
    </lineage>
</organism>
<dbReference type="RefSeq" id="WP_257243048.1">
    <property type="nucleotide sequence ID" value="NZ_FITM01000161.1"/>
</dbReference>
<protein>
    <submittedName>
        <fullName evidence="1">Uncharacterized protein</fullName>
    </submittedName>
</protein>
<proteinExistence type="predicted"/>
<keyword evidence="2" id="KW-1185">Reference proteome</keyword>
<reference evidence="2" key="1">
    <citation type="submission" date="2016-02" db="EMBL/GenBank/DDBJ databases">
        <authorList>
            <person name="liu f."/>
        </authorList>
    </citation>
    <scope>NUCLEOTIDE SEQUENCE [LARGE SCALE GENOMIC DNA]</scope>
</reference>
<gene>
    <name evidence="1" type="ORF">FLM9_1506</name>
</gene>
<dbReference type="EMBL" id="FITM01000161">
    <property type="protein sequence ID" value="CZB22392.1"/>
    <property type="molecule type" value="Genomic_DNA"/>
</dbReference>